<reference evidence="1" key="1">
    <citation type="submission" date="2020-08" db="EMBL/GenBank/DDBJ databases">
        <title>Multicomponent nature underlies the extraordinary mechanical properties of spider dragline silk.</title>
        <authorList>
            <person name="Kono N."/>
            <person name="Nakamura H."/>
            <person name="Mori M."/>
            <person name="Yoshida Y."/>
            <person name="Ohtoshi R."/>
            <person name="Malay A.D."/>
            <person name="Moran D.A.P."/>
            <person name="Tomita M."/>
            <person name="Numata K."/>
            <person name="Arakawa K."/>
        </authorList>
    </citation>
    <scope>NUCLEOTIDE SEQUENCE</scope>
</reference>
<dbReference type="EMBL" id="BMAW01052645">
    <property type="protein sequence ID" value="GFS86629.1"/>
    <property type="molecule type" value="Genomic_DNA"/>
</dbReference>
<name>A0A8X6TA78_NEPPI</name>
<evidence type="ECO:0000313" key="2">
    <source>
        <dbReference type="Proteomes" id="UP000887013"/>
    </source>
</evidence>
<organism evidence="1 2">
    <name type="scientific">Nephila pilipes</name>
    <name type="common">Giant wood spider</name>
    <name type="synonym">Nephila maculata</name>
    <dbReference type="NCBI Taxonomy" id="299642"/>
    <lineage>
        <taxon>Eukaryota</taxon>
        <taxon>Metazoa</taxon>
        <taxon>Ecdysozoa</taxon>
        <taxon>Arthropoda</taxon>
        <taxon>Chelicerata</taxon>
        <taxon>Arachnida</taxon>
        <taxon>Araneae</taxon>
        <taxon>Araneomorphae</taxon>
        <taxon>Entelegynae</taxon>
        <taxon>Araneoidea</taxon>
        <taxon>Nephilidae</taxon>
        <taxon>Nephila</taxon>
    </lineage>
</organism>
<comment type="caution">
    <text evidence="1">The sequence shown here is derived from an EMBL/GenBank/DDBJ whole genome shotgun (WGS) entry which is preliminary data.</text>
</comment>
<dbReference type="OrthoDB" id="6429248at2759"/>
<dbReference type="PANTHER" id="PTHR31511">
    <property type="entry name" value="PROTEIN CBG23764"/>
    <property type="match status" value="1"/>
</dbReference>
<dbReference type="InterPro" id="IPR043502">
    <property type="entry name" value="DNA/RNA_pol_sf"/>
</dbReference>
<dbReference type="GO" id="GO:0071897">
    <property type="term" value="P:DNA biosynthetic process"/>
    <property type="evidence" value="ECO:0007669"/>
    <property type="project" value="UniProtKB-ARBA"/>
</dbReference>
<dbReference type="SUPFAM" id="SSF56672">
    <property type="entry name" value="DNA/RNA polymerases"/>
    <property type="match status" value="1"/>
</dbReference>
<protein>
    <recommendedName>
        <fullName evidence="3">DNA-directed DNA polymerase</fullName>
    </recommendedName>
</protein>
<dbReference type="PANTHER" id="PTHR31511:SF12">
    <property type="entry name" value="RHO TERMINATION FACTOR N-TERMINAL DOMAIN-CONTAINING PROTEIN"/>
    <property type="match status" value="1"/>
</dbReference>
<dbReference type="Proteomes" id="UP000887013">
    <property type="component" value="Unassembled WGS sequence"/>
</dbReference>
<evidence type="ECO:0000313" key="1">
    <source>
        <dbReference type="EMBL" id="GFS86629.1"/>
    </source>
</evidence>
<gene>
    <name evidence="1" type="ORF">NPIL_159361</name>
</gene>
<dbReference type="AlphaFoldDB" id="A0A8X6TA78"/>
<accession>A0A8X6TA78</accession>
<keyword evidence="2" id="KW-1185">Reference proteome</keyword>
<proteinExistence type="predicted"/>
<evidence type="ECO:0008006" key="3">
    <source>
        <dbReference type="Google" id="ProtNLM"/>
    </source>
</evidence>
<sequence>MDLEYPESLYDDHSDLPLASESSIPTGCNEKRLLTILYPKTNYVVHIRNLKQYLKLGLVLKKIHKILEFHQESWVLPYIKMITQFRTEAENEFEKKFYKLMNNAIFGKTKENVRKRVDIRLCSNGEKAERLIAKPNFKDRTIFCKNLAAFHMGRTLLTLNKPIAVGMLILDISKTLMYDFHYYKMKACHGKNLTLLYTDSFIYNIKCNNIYSDIKNDIYLFNTSEYPINNIYGIPRKNKKVLGKMKDEN</sequence>